<organism evidence="1 2">
    <name type="scientific">Phanerochaete sordida</name>
    <dbReference type="NCBI Taxonomy" id="48140"/>
    <lineage>
        <taxon>Eukaryota</taxon>
        <taxon>Fungi</taxon>
        <taxon>Dikarya</taxon>
        <taxon>Basidiomycota</taxon>
        <taxon>Agaricomycotina</taxon>
        <taxon>Agaricomycetes</taxon>
        <taxon>Polyporales</taxon>
        <taxon>Phanerochaetaceae</taxon>
        <taxon>Phanerochaete</taxon>
    </lineage>
</organism>
<evidence type="ECO:0000313" key="1">
    <source>
        <dbReference type="EMBL" id="GJE88024.1"/>
    </source>
</evidence>
<dbReference type="Proteomes" id="UP000703269">
    <property type="component" value="Unassembled WGS sequence"/>
</dbReference>
<dbReference type="OrthoDB" id="10629770at2759"/>
<comment type="caution">
    <text evidence="1">The sequence shown here is derived from an EMBL/GenBank/DDBJ whole genome shotgun (WGS) entry which is preliminary data.</text>
</comment>
<protein>
    <submittedName>
        <fullName evidence="1">Uncharacterized protein</fullName>
    </submittedName>
</protein>
<name>A0A9P3G5T0_9APHY</name>
<sequence>MSCSPRFIVQGVDTLFHLSTTTSVAVDYVDAAVFYFPPHEADELVVPVPGAPMLEMLSAPTLLVHKILATQDRPITEPVLRRTKQLADASDARFLVYKCLHTRQFIQPIHARRFQGDAQRVLAAFAAVARRVRVCGDQDFAAWNALASASGLGPEFKIVKSLRLKEQDQAQTKPGGRDIGL</sequence>
<proteinExistence type="predicted"/>
<dbReference type="EMBL" id="BPQB01000008">
    <property type="protein sequence ID" value="GJE88024.1"/>
    <property type="molecule type" value="Genomic_DNA"/>
</dbReference>
<evidence type="ECO:0000313" key="2">
    <source>
        <dbReference type="Proteomes" id="UP000703269"/>
    </source>
</evidence>
<keyword evidence="2" id="KW-1185">Reference proteome</keyword>
<reference evidence="1 2" key="1">
    <citation type="submission" date="2021-08" db="EMBL/GenBank/DDBJ databases">
        <title>Draft Genome Sequence of Phanerochaete sordida strain YK-624.</title>
        <authorList>
            <person name="Mori T."/>
            <person name="Dohra H."/>
            <person name="Suzuki T."/>
            <person name="Kawagishi H."/>
            <person name="Hirai H."/>
        </authorList>
    </citation>
    <scope>NUCLEOTIDE SEQUENCE [LARGE SCALE GENOMIC DNA]</scope>
    <source>
        <strain evidence="1 2">YK-624</strain>
    </source>
</reference>
<gene>
    <name evidence="1" type="ORF">PsYK624_041070</name>
</gene>
<dbReference type="AlphaFoldDB" id="A0A9P3G5T0"/>
<accession>A0A9P3G5T0</accession>